<gene>
    <name evidence="7" type="ORF">JMJ35_008649</name>
</gene>
<dbReference type="Pfam" id="PF00248">
    <property type="entry name" value="Aldo_ket_red"/>
    <property type="match status" value="1"/>
</dbReference>
<accession>A0AA39UYW7</accession>
<dbReference type="GO" id="GO:0016491">
    <property type="term" value="F:oxidoreductase activity"/>
    <property type="evidence" value="ECO:0007669"/>
    <property type="project" value="UniProtKB-KW"/>
</dbReference>
<proteinExistence type="inferred from homology"/>
<feature type="binding site" evidence="4">
    <location>
        <position position="112"/>
    </location>
    <ligand>
        <name>substrate</name>
    </ligand>
</feature>
<dbReference type="AlphaFoldDB" id="A0AA39UYW7"/>
<dbReference type="Gene3D" id="3.20.20.100">
    <property type="entry name" value="NADP-dependent oxidoreductase domain"/>
    <property type="match status" value="1"/>
</dbReference>
<organism evidence="7 8">
    <name type="scientific">Cladonia borealis</name>
    <dbReference type="NCBI Taxonomy" id="184061"/>
    <lineage>
        <taxon>Eukaryota</taxon>
        <taxon>Fungi</taxon>
        <taxon>Dikarya</taxon>
        <taxon>Ascomycota</taxon>
        <taxon>Pezizomycotina</taxon>
        <taxon>Lecanoromycetes</taxon>
        <taxon>OSLEUM clade</taxon>
        <taxon>Lecanoromycetidae</taxon>
        <taxon>Lecanorales</taxon>
        <taxon>Lecanorineae</taxon>
        <taxon>Cladoniaceae</taxon>
        <taxon>Cladonia</taxon>
    </lineage>
</organism>
<evidence type="ECO:0000256" key="5">
    <source>
        <dbReference type="PIRSR" id="PIRSR000097-3"/>
    </source>
</evidence>
<evidence type="ECO:0000259" key="6">
    <source>
        <dbReference type="Pfam" id="PF00248"/>
    </source>
</evidence>
<dbReference type="PANTHER" id="PTHR43827:SF13">
    <property type="entry name" value="ALDO_KETO REDUCTASE FAMILY PROTEIN"/>
    <property type="match status" value="1"/>
</dbReference>
<dbReference type="PANTHER" id="PTHR43827">
    <property type="entry name" value="2,5-DIKETO-D-GLUCONIC ACID REDUCTASE"/>
    <property type="match status" value="1"/>
</dbReference>
<reference evidence="7" key="1">
    <citation type="submission" date="2023-03" db="EMBL/GenBank/DDBJ databases">
        <title>Complete genome of Cladonia borealis.</title>
        <authorList>
            <person name="Park H."/>
        </authorList>
    </citation>
    <scope>NUCLEOTIDE SEQUENCE</scope>
    <source>
        <strain evidence="7">ANT050790</strain>
    </source>
</reference>
<name>A0AA39UYW7_9LECA</name>
<evidence type="ECO:0000313" key="7">
    <source>
        <dbReference type="EMBL" id="KAK0509278.1"/>
    </source>
</evidence>
<dbReference type="CDD" id="cd19071">
    <property type="entry name" value="AKR_AKR1-5-like"/>
    <property type="match status" value="1"/>
</dbReference>
<evidence type="ECO:0000256" key="3">
    <source>
        <dbReference type="PIRSR" id="PIRSR000097-1"/>
    </source>
</evidence>
<dbReference type="PIRSF" id="PIRSF000097">
    <property type="entry name" value="AKR"/>
    <property type="match status" value="1"/>
</dbReference>
<dbReference type="EMBL" id="JAFEKC020000019">
    <property type="protein sequence ID" value="KAK0509278.1"/>
    <property type="molecule type" value="Genomic_DNA"/>
</dbReference>
<dbReference type="PRINTS" id="PR00069">
    <property type="entry name" value="ALDKETRDTASE"/>
</dbReference>
<dbReference type="Proteomes" id="UP001166286">
    <property type="component" value="Unassembled WGS sequence"/>
</dbReference>
<sequence length="288" mass="32436">MAALSIDSKYKMLSGYEIPVLGYGVYQTPADVTEDVTLHAFKTGYRHVDSARGYRNEQPCADAMRKSLIPRGEIFFTSKVPPRAMGYEQTKASINSSFKQTGLDYIDLYLIHAPYGGKEARNGAWRALVEAKQAGLIRSIGVSNYGVHHLNELEAYIKEMEERYGKGRGGEISVGQWELHPWLARKDIVDWCTERGVICEAYCPIVRGQRFGESVVQELSRKHQKTPAQVLLRWSLQKGFVPLPKSVTPARIEENANLYDFELSAEDMKALETSEYSPCAWDPTTSTD</sequence>
<dbReference type="SUPFAM" id="SSF51430">
    <property type="entry name" value="NAD(P)-linked oxidoreductase"/>
    <property type="match status" value="1"/>
</dbReference>
<feature type="site" description="Lowers pKa of active site Tyr" evidence="5">
    <location>
        <position position="79"/>
    </location>
</feature>
<keyword evidence="2" id="KW-0560">Oxidoreductase</keyword>
<dbReference type="InterPro" id="IPR036812">
    <property type="entry name" value="NAD(P)_OxRdtase_dom_sf"/>
</dbReference>
<evidence type="ECO:0000256" key="4">
    <source>
        <dbReference type="PIRSR" id="PIRSR000097-2"/>
    </source>
</evidence>
<feature type="active site" description="Proton donor" evidence="3">
    <location>
        <position position="54"/>
    </location>
</feature>
<protein>
    <recommendedName>
        <fullName evidence="6">NADP-dependent oxidoreductase domain-containing protein</fullName>
    </recommendedName>
</protein>
<comment type="caution">
    <text evidence="7">The sequence shown here is derived from an EMBL/GenBank/DDBJ whole genome shotgun (WGS) entry which is preliminary data.</text>
</comment>
<dbReference type="FunFam" id="3.20.20.100:FF:000015">
    <property type="entry name" value="Oxidoreductase, aldo/keto reductase family"/>
    <property type="match status" value="1"/>
</dbReference>
<evidence type="ECO:0000256" key="1">
    <source>
        <dbReference type="ARBA" id="ARBA00007905"/>
    </source>
</evidence>
<dbReference type="PROSITE" id="PS00063">
    <property type="entry name" value="ALDOKETO_REDUCTASE_3"/>
    <property type="match status" value="1"/>
</dbReference>
<evidence type="ECO:0000256" key="2">
    <source>
        <dbReference type="ARBA" id="ARBA00023002"/>
    </source>
</evidence>
<evidence type="ECO:0000313" key="8">
    <source>
        <dbReference type="Proteomes" id="UP001166286"/>
    </source>
</evidence>
<dbReference type="InterPro" id="IPR018170">
    <property type="entry name" value="Aldo/ket_reductase_CS"/>
</dbReference>
<dbReference type="InterPro" id="IPR023210">
    <property type="entry name" value="NADP_OxRdtase_dom"/>
</dbReference>
<feature type="domain" description="NADP-dependent oxidoreductase" evidence="6">
    <location>
        <begin position="34"/>
        <end position="272"/>
    </location>
</feature>
<keyword evidence="8" id="KW-1185">Reference proteome</keyword>
<dbReference type="PROSITE" id="PS00062">
    <property type="entry name" value="ALDOKETO_REDUCTASE_2"/>
    <property type="match status" value="1"/>
</dbReference>
<dbReference type="InterPro" id="IPR020471">
    <property type="entry name" value="AKR"/>
</dbReference>
<comment type="similarity">
    <text evidence="1">Belongs to the aldo/keto reductase family.</text>
</comment>